<dbReference type="Proteomes" id="UP000179807">
    <property type="component" value="Unassembled WGS sequence"/>
</dbReference>
<evidence type="ECO:0000256" key="3">
    <source>
        <dbReference type="ARBA" id="ARBA00008919"/>
    </source>
</evidence>
<name>A0A1J4JZ85_9EUKA</name>
<dbReference type="PANTHER" id="PTHR11929">
    <property type="entry name" value="ALPHA- 1,3 -FUCOSYLTRANSFERASE"/>
    <property type="match status" value="1"/>
</dbReference>
<keyword evidence="12" id="KW-0333">Golgi apparatus</keyword>
<dbReference type="GeneID" id="94824826"/>
<evidence type="ECO:0000256" key="6">
    <source>
        <dbReference type="ARBA" id="ARBA00022692"/>
    </source>
</evidence>
<evidence type="ECO:0000313" key="15">
    <source>
        <dbReference type="EMBL" id="OHT03800.1"/>
    </source>
</evidence>
<dbReference type="EMBL" id="MLAK01000815">
    <property type="protein sequence ID" value="OHT03800.1"/>
    <property type="molecule type" value="Genomic_DNA"/>
</dbReference>
<comment type="pathway">
    <text evidence="2">Protein modification; protein glycosylation.</text>
</comment>
<dbReference type="RefSeq" id="XP_068356936.1">
    <property type="nucleotide sequence ID" value="XM_068490122.1"/>
</dbReference>
<dbReference type="VEuPathDB" id="TrichDB:TRFO_01480"/>
<keyword evidence="4 12" id="KW-0328">Glycosyltransferase</keyword>
<evidence type="ECO:0000313" key="16">
    <source>
        <dbReference type="Proteomes" id="UP000179807"/>
    </source>
</evidence>
<dbReference type="OrthoDB" id="427096at2759"/>
<evidence type="ECO:0000256" key="7">
    <source>
        <dbReference type="ARBA" id="ARBA00022968"/>
    </source>
</evidence>
<comment type="subcellular location">
    <subcellularLocation>
        <location evidence="11">Endomembrane system</location>
        <topology evidence="11">Single-pass membrane protein</topology>
    </subcellularLocation>
    <subcellularLocation>
        <location evidence="12">Golgi apparatus</location>
        <location evidence="12">Golgi stack membrane</location>
        <topology evidence="12">Single-pass type II membrane protein</topology>
    </subcellularLocation>
    <subcellularLocation>
        <location evidence="1">Membrane</location>
        <topology evidence="1">Single-pass type II membrane protein</topology>
    </subcellularLocation>
</comment>
<feature type="signal peptide" evidence="13">
    <location>
        <begin position="1"/>
        <end position="16"/>
    </location>
</feature>
<dbReference type="InterPro" id="IPR001503">
    <property type="entry name" value="Glyco_trans_10"/>
</dbReference>
<dbReference type="InterPro" id="IPR038577">
    <property type="entry name" value="GT10-like_C_sf"/>
</dbReference>
<evidence type="ECO:0000256" key="9">
    <source>
        <dbReference type="ARBA" id="ARBA00023136"/>
    </source>
</evidence>
<feature type="chain" id="PRO_5009630184" description="Fucosyltransferase" evidence="13">
    <location>
        <begin position="17"/>
        <end position="431"/>
    </location>
</feature>
<keyword evidence="5 12" id="KW-0808">Transferase</keyword>
<proteinExistence type="inferred from homology"/>
<feature type="domain" description="Fucosyltransferase C-terminal" evidence="14">
    <location>
        <begin position="153"/>
        <end position="327"/>
    </location>
</feature>
<evidence type="ECO:0000256" key="5">
    <source>
        <dbReference type="ARBA" id="ARBA00022679"/>
    </source>
</evidence>
<dbReference type="GO" id="GO:0008417">
    <property type="term" value="F:fucosyltransferase activity"/>
    <property type="evidence" value="ECO:0007669"/>
    <property type="project" value="InterPro"/>
</dbReference>
<dbReference type="FunFam" id="3.40.50.11660:FF:000002">
    <property type="entry name" value="Alpha-(1,3)-fucosyltransferase"/>
    <property type="match status" value="1"/>
</dbReference>
<evidence type="ECO:0000256" key="8">
    <source>
        <dbReference type="ARBA" id="ARBA00022989"/>
    </source>
</evidence>
<accession>A0A1J4JZ85</accession>
<organism evidence="15 16">
    <name type="scientific">Tritrichomonas foetus</name>
    <dbReference type="NCBI Taxonomy" id="1144522"/>
    <lineage>
        <taxon>Eukaryota</taxon>
        <taxon>Metamonada</taxon>
        <taxon>Parabasalia</taxon>
        <taxon>Tritrichomonadida</taxon>
        <taxon>Tritrichomonadidae</taxon>
        <taxon>Tritrichomonas</taxon>
    </lineage>
</organism>
<sequence length="431" mass="50724">MMIIGLIVAFLYVILSKLKSPIFQIESAEISRIIIKPLNKSVKYKVFYSGVGLRDPINPKCLVQFEYVNESKDADILIFTTLGNTNYQEDNFSEKMGIRNDQILVFQAMECNSYYGYHQYLHKFNYTMDYRLTSDIPIPYSETFSFNESLPLENKTGFIAAFISNCDDNNNRMKYVEEMGKYVKIDSYGFCQHNTEIPEHYRSPMLHVEKMNVLRDYKFTIAFENSDDEDYVTEKLYHPLSVGSVPIYRGCKNVIDMAPPNSVIDANKFESAEALSKYLIYLDKNKTAYNKYLEWRVKGDFGNLKKVRLFRNSAEYGICALVERLENLWINPYLTDWTRDTNYSKLACQTCLKNFNVKRRRIPIETNDSFVLPEYQEIQNEIVYSWNYNEAVKDTSHSFNETLDNQYLNVFPNIILNINFDETFWWLVPYI</sequence>
<evidence type="ECO:0000259" key="14">
    <source>
        <dbReference type="Pfam" id="PF00852"/>
    </source>
</evidence>
<keyword evidence="16" id="KW-1185">Reference proteome</keyword>
<dbReference type="GO" id="GO:0032580">
    <property type="term" value="C:Golgi cisterna membrane"/>
    <property type="evidence" value="ECO:0007669"/>
    <property type="project" value="UniProtKB-SubCell"/>
</dbReference>
<keyword evidence="13" id="KW-0732">Signal</keyword>
<protein>
    <recommendedName>
        <fullName evidence="12">Fucosyltransferase</fullName>
        <ecNumber evidence="12">2.4.1.-</ecNumber>
    </recommendedName>
</protein>
<evidence type="ECO:0000256" key="2">
    <source>
        <dbReference type="ARBA" id="ARBA00004922"/>
    </source>
</evidence>
<keyword evidence="10" id="KW-0325">Glycoprotein</keyword>
<evidence type="ECO:0000256" key="4">
    <source>
        <dbReference type="ARBA" id="ARBA00022676"/>
    </source>
</evidence>
<evidence type="ECO:0000256" key="1">
    <source>
        <dbReference type="ARBA" id="ARBA00004606"/>
    </source>
</evidence>
<keyword evidence="9" id="KW-0472">Membrane</keyword>
<keyword evidence="8" id="KW-1133">Transmembrane helix</keyword>
<dbReference type="EC" id="2.4.1.-" evidence="12"/>
<dbReference type="InterPro" id="IPR055270">
    <property type="entry name" value="Glyco_tran_10_C"/>
</dbReference>
<dbReference type="Pfam" id="PF00852">
    <property type="entry name" value="Glyco_transf_10"/>
    <property type="match status" value="1"/>
</dbReference>
<dbReference type="AlphaFoldDB" id="A0A1J4JZ85"/>
<dbReference type="Gene3D" id="3.40.50.11660">
    <property type="entry name" value="Glycosyl transferase family 10, C-terminal domain"/>
    <property type="match status" value="1"/>
</dbReference>
<dbReference type="UniPathway" id="UPA00378"/>
<dbReference type="PANTHER" id="PTHR11929:SF194">
    <property type="entry name" value="ALPHA-(1,3)-FUCOSYLTRANSFERASE 10"/>
    <property type="match status" value="1"/>
</dbReference>
<gene>
    <name evidence="15" type="ORF">TRFO_01480</name>
</gene>
<evidence type="ECO:0000256" key="12">
    <source>
        <dbReference type="RuleBase" id="RU003832"/>
    </source>
</evidence>
<evidence type="ECO:0000256" key="13">
    <source>
        <dbReference type="SAM" id="SignalP"/>
    </source>
</evidence>
<evidence type="ECO:0000256" key="11">
    <source>
        <dbReference type="ARBA" id="ARBA00037847"/>
    </source>
</evidence>
<keyword evidence="7" id="KW-0735">Signal-anchor</keyword>
<reference evidence="15" key="1">
    <citation type="submission" date="2016-10" db="EMBL/GenBank/DDBJ databases">
        <authorList>
            <person name="Benchimol M."/>
            <person name="Almeida L.G."/>
            <person name="Vasconcelos A.T."/>
            <person name="Perreira-Neves A."/>
            <person name="Rosa I.A."/>
            <person name="Tasca T."/>
            <person name="Bogo M.R."/>
            <person name="de Souza W."/>
        </authorList>
    </citation>
    <scope>NUCLEOTIDE SEQUENCE [LARGE SCALE GENOMIC DNA]</scope>
    <source>
        <strain evidence="15">K</strain>
    </source>
</reference>
<keyword evidence="6 12" id="KW-0812">Transmembrane</keyword>
<evidence type="ECO:0000256" key="10">
    <source>
        <dbReference type="ARBA" id="ARBA00023180"/>
    </source>
</evidence>
<dbReference type="SUPFAM" id="SSF53756">
    <property type="entry name" value="UDP-Glycosyltransferase/glycogen phosphorylase"/>
    <property type="match status" value="1"/>
</dbReference>
<comment type="similarity">
    <text evidence="3 12">Belongs to the glycosyltransferase 10 family.</text>
</comment>
<comment type="caution">
    <text evidence="15">The sequence shown here is derived from an EMBL/GenBank/DDBJ whole genome shotgun (WGS) entry which is preliminary data.</text>
</comment>